<name>D1BAJ9_SANKS</name>
<accession>D1BAJ9</accession>
<dbReference type="HOGENOM" id="CLU_016755_1_2_11"/>
<keyword evidence="3 9" id="KW-0274">FAD</keyword>
<evidence type="ECO:0000256" key="5">
    <source>
        <dbReference type="ARBA" id="ARBA00023002"/>
    </source>
</evidence>
<evidence type="ECO:0000256" key="2">
    <source>
        <dbReference type="ARBA" id="ARBA00022630"/>
    </source>
</evidence>
<protein>
    <submittedName>
        <fullName evidence="14">Dihydrolipoamide dehydrogenase</fullName>
    </submittedName>
</protein>
<dbReference type="PRINTS" id="PR00368">
    <property type="entry name" value="FADPNR"/>
</dbReference>
<dbReference type="InterPro" id="IPR023753">
    <property type="entry name" value="FAD/NAD-binding_dom"/>
</dbReference>
<feature type="binding site" evidence="9">
    <location>
        <begin position="198"/>
        <end position="205"/>
    </location>
    <ligand>
        <name>NAD(+)</name>
        <dbReference type="ChEBI" id="CHEBI:57540"/>
    </ligand>
</feature>
<dbReference type="PANTHER" id="PTHR43014:SF5">
    <property type="entry name" value="GLUTATHIONE REDUCTASE (NADPH)"/>
    <property type="match status" value="1"/>
</dbReference>
<feature type="binding site" evidence="9">
    <location>
        <begin position="331"/>
        <end position="334"/>
    </location>
    <ligand>
        <name>FAD</name>
        <dbReference type="ChEBI" id="CHEBI:57692"/>
    </ligand>
</feature>
<sequence length="477" mass="50868">MTATEPGTDRDLDADLDADAHYDLIVLGAGSGNSLPGPELDGWSVAIVEEGRFGGTCLNVGCIPSKMFVYTADVARATEHAGRLGLDAAVHGVDWPGIVSRVFDQRIDPFAAGGEAYRRGPQTPNIDVYDQHAVFVGERTLRTGQGTHQKIISADQVVVAAGSRPVVPQVIADSGVHFHTNEDIMRLPTLPRSLVILGGGYIAMELGHVFEALGTAVTIVARSSLLRTLDADLHEPFNRMAAERFTVLAGRGVVGADQDADGVTLRLDDGSAVTAEALLVATGRTPNADLLDLAAAGIATTDDGRVDVDPNGRSTSAPGVWALGDVSSPFMLKHVANAEMRAVRHNLLHPEDLRRMPHENVPSAVFTDPQVATVGMTEQQARDAGHDVATSLQRYGDVAYGWAMEDTTGLVKLVADRTTGRLLGAHYMGPQASTLIQQMITVMAFDLDVREVADRQYWIHPALPEVTENALLGLDLT</sequence>
<dbReference type="InterPro" id="IPR016156">
    <property type="entry name" value="FAD/NAD-linked_Rdtase_dimer_sf"/>
</dbReference>
<keyword evidence="15" id="KW-1185">Reference proteome</keyword>
<comment type="cofactor">
    <cofactor evidence="9">
        <name>FAD</name>
        <dbReference type="ChEBI" id="CHEBI:57692"/>
    </cofactor>
    <text evidence="9">Binds 1 FAD per subunit.</text>
</comment>
<dbReference type="NCBIfam" id="TIGR03452">
    <property type="entry name" value="mycothione_red"/>
    <property type="match status" value="1"/>
</dbReference>
<dbReference type="InterPro" id="IPR001100">
    <property type="entry name" value="Pyr_nuc-diS_OxRdtase"/>
</dbReference>
<dbReference type="PROSITE" id="PS00076">
    <property type="entry name" value="PYRIDINE_REDOX_1"/>
    <property type="match status" value="1"/>
</dbReference>
<dbReference type="eggNOG" id="COG1249">
    <property type="taxonomic scope" value="Bacteria"/>
</dbReference>
<proteinExistence type="inferred from homology"/>
<dbReference type="PIRSF" id="PIRSF000350">
    <property type="entry name" value="Mercury_reductase_MerA"/>
    <property type="match status" value="1"/>
</dbReference>
<evidence type="ECO:0000256" key="11">
    <source>
        <dbReference type="RuleBase" id="RU003691"/>
    </source>
</evidence>
<organism evidence="14 15">
    <name type="scientific">Sanguibacter keddieii (strain ATCC 51767 / DSM 10542 / NCFB 3025 / ST-74)</name>
    <dbReference type="NCBI Taxonomy" id="446469"/>
    <lineage>
        <taxon>Bacteria</taxon>
        <taxon>Bacillati</taxon>
        <taxon>Actinomycetota</taxon>
        <taxon>Actinomycetes</taxon>
        <taxon>Micrococcales</taxon>
        <taxon>Sanguibacteraceae</taxon>
        <taxon>Sanguibacter</taxon>
    </lineage>
</organism>
<dbReference type="GO" id="GO:0000166">
    <property type="term" value="F:nucleotide binding"/>
    <property type="evidence" value="ECO:0007669"/>
    <property type="project" value="UniProtKB-KW"/>
</dbReference>
<dbReference type="KEGG" id="ske:Sked_05900"/>
<feature type="domain" description="Pyridine nucleotide-disulphide oxidoreductase dimerisation" evidence="12">
    <location>
        <begin position="361"/>
        <end position="470"/>
    </location>
</feature>
<comment type="similarity">
    <text evidence="1 11">Belongs to the class-I pyridine nucleotide-disulfide oxidoreductase family.</text>
</comment>
<feature type="binding site" evidence="9">
    <location>
        <position position="283"/>
    </location>
    <ligand>
        <name>NAD(+)</name>
        <dbReference type="ChEBI" id="CHEBI:57540"/>
    </ligand>
</feature>
<dbReference type="Gene3D" id="3.50.50.60">
    <property type="entry name" value="FAD/NAD(P)-binding domain"/>
    <property type="match status" value="2"/>
</dbReference>
<dbReference type="SUPFAM" id="SSF51905">
    <property type="entry name" value="FAD/NAD(P)-binding domain"/>
    <property type="match status" value="1"/>
</dbReference>
<dbReference type="InterPro" id="IPR012999">
    <property type="entry name" value="Pyr_OxRdtase_I_AS"/>
</dbReference>
<dbReference type="AlphaFoldDB" id="D1BAJ9"/>
<feature type="binding site" evidence="9">
    <location>
        <position position="66"/>
    </location>
    <ligand>
        <name>FAD</name>
        <dbReference type="ChEBI" id="CHEBI:57692"/>
    </ligand>
</feature>
<dbReference type="OrthoDB" id="9800167at2"/>
<feature type="domain" description="FAD/NAD(P)-binding" evidence="13">
    <location>
        <begin position="23"/>
        <end position="338"/>
    </location>
</feature>
<dbReference type="PRINTS" id="PR00411">
    <property type="entry name" value="PNDRDTASEI"/>
</dbReference>
<feature type="binding site" evidence="9">
    <location>
        <position position="325"/>
    </location>
    <ligand>
        <name>FAD</name>
        <dbReference type="ChEBI" id="CHEBI:57692"/>
    </ligand>
</feature>
<evidence type="ECO:0000313" key="15">
    <source>
        <dbReference type="Proteomes" id="UP000000322"/>
    </source>
</evidence>
<keyword evidence="9" id="KW-0520">NAD</keyword>
<dbReference type="RefSeq" id="WP_012865619.1">
    <property type="nucleotide sequence ID" value="NC_013521.1"/>
</dbReference>
<gene>
    <name evidence="14" type="ordered locus">Sked_05900</name>
</gene>
<dbReference type="InterPro" id="IPR017817">
    <property type="entry name" value="Mycothione_reductase"/>
</dbReference>
<keyword evidence="7 11" id="KW-0676">Redox-active center</keyword>
<reference evidence="14 15" key="1">
    <citation type="journal article" date="2009" name="Stand. Genomic Sci.">
        <title>Complete genome sequence of Sanguibacter keddieii type strain (ST-74).</title>
        <authorList>
            <person name="Ivanova N."/>
            <person name="Sikorski J."/>
            <person name="Sims D."/>
            <person name="Brettin T."/>
            <person name="Detter J.C."/>
            <person name="Han C."/>
            <person name="Lapidus A."/>
            <person name="Copeland A."/>
            <person name="Glavina Del Rio T."/>
            <person name="Nolan M."/>
            <person name="Chen F."/>
            <person name="Lucas S."/>
            <person name="Tice H."/>
            <person name="Cheng J.F."/>
            <person name="Bruce D."/>
            <person name="Goodwin L."/>
            <person name="Pitluck S."/>
            <person name="Pati A."/>
            <person name="Mavromatis K."/>
            <person name="Chen A."/>
            <person name="Palaniappan K."/>
            <person name="D'haeseleer P."/>
            <person name="Chain P."/>
            <person name="Bristow J."/>
            <person name="Eisen J.A."/>
            <person name="Markowitz V."/>
            <person name="Hugenholtz P."/>
            <person name="Goker M."/>
            <person name="Pukall R."/>
            <person name="Klenk H.P."/>
            <person name="Kyrpides N.C."/>
        </authorList>
    </citation>
    <scope>NUCLEOTIDE SEQUENCE [LARGE SCALE GENOMIC DNA]</scope>
    <source>
        <strain evidence="15">ATCC 51767 / DSM 10542 / NCFB 3025 / ST-74</strain>
    </source>
</reference>
<keyword evidence="4" id="KW-0521">NADP</keyword>
<dbReference type="NCBIfam" id="NF005884">
    <property type="entry name" value="PRK07846.1"/>
    <property type="match status" value="1"/>
</dbReference>
<evidence type="ECO:0000256" key="3">
    <source>
        <dbReference type="ARBA" id="ARBA00022827"/>
    </source>
</evidence>
<evidence type="ECO:0000256" key="10">
    <source>
        <dbReference type="PIRSR" id="PIRSR000350-4"/>
    </source>
</evidence>
<evidence type="ECO:0000256" key="7">
    <source>
        <dbReference type="ARBA" id="ARBA00023284"/>
    </source>
</evidence>
<dbReference type="Pfam" id="PF02852">
    <property type="entry name" value="Pyr_redox_dim"/>
    <property type="match status" value="1"/>
</dbReference>
<keyword evidence="2 11" id="KW-0285">Flavoprotein</keyword>
<evidence type="ECO:0000256" key="8">
    <source>
        <dbReference type="PIRSR" id="PIRSR000350-2"/>
    </source>
</evidence>
<dbReference type="InterPro" id="IPR036188">
    <property type="entry name" value="FAD/NAD-bd_sf"/>
</dbReference>
<dbReference type="Pfam" id="PF07992">
    <property type="entry name" value="Pyr_redox_2"/>
    <property type="match status" value="1"/>
</dbReference>
<feature type="disulfide bond" description="Redox-active" evidence="10">
    <location>
        <begin position="57"/>
        <end position="62"/>
    </location>
</feature>
<evidence type="ECO:0000256" key="1">
    <source>
        <dbReference type="ARBA" id="ARBA00007532"/>
    </source>
</evidence>
<evidence type="ECO:0000313" key="14">
    <source>
        <dbReference type="EMBL" id="ACZ20550.1"/>
    </source>
</evidence>
<dbReference type="STRING" id="446469.Sked_05900"/>
<dbReference type="PANTHER" id="PTHR43014">
    <property type="entry name" value="MERCURIC REDUCTASE"/>
    <property type="match status" value="1"/>
</dbReference>
<evidence type="ECO:0000256" key="9">
    <source>
        <dbReference type="PIRSR" id="PIRSR000350-3"/>
    </source>
</evidence>
<dbReference type="EMBL" id="CP001819">
    <property type="protein sequence ID" value="ACZ20550.1"/>
    <property type="molecule type" value="Genomic_DNA"/>
</dbReference>
<keyword evidence="9" id="KW-0547">Nucleotide-binding</keyword>
<evidence type="ECO:0000259" key="12">
    <source>
        <dbReference type="Pfam" id="PF02852"/>
    </source>
</evidence>
<keyword evidence="5 11" id="KW-0560">Oxidoreductase</keyword>
<dbReference type="SUPFAM" id="SSF55424">
    <property type="entry name" value="FAD/NAD-linked reductases, dimerisation (C-terminal) domain"/>
    <property type="match status" value="1"/>
</dbReference>
<dbReference type="Proteomes" id="UP000000322">
    <property type="component" value="Chromosome"/>
</dbReference>
<evidence type="ECO:0000256" key="4">
    <source>
        <dbReference type="ARBA" id="ARBA00022857"/>
    </source>
</evidence>
<keyword evidence="6" id="KW-1015">Disulfide bond</keyword>
<dbReference type="GO" id="GO:0016668">
    <property type="term" value="F:oxidoreductase activity, acting on a sulfur group of donors, NAD(P) as acceptor"/>
    <property type="evidence" value="ECO:0007669"/>
    <property type="project" value="InterPro"/>
</dbReference>
<feature type="active site" description="Proton acceptor" evidence="8">
    <location>
        <position position="460"/>
    </location>
</feature>
<evidence type="ECO:0000256" key="6">
    <source>
        <dbReference type="ARBA" id="ARBA00023157"/>
    </source>
</evidence>
<evidence type="ECO:0000259" key="13">
    <source>
        <dbReference type="Pfam" id="PF07992"/>
    </source>
</evidence>
<dbReference type="Gene3D" id="3.30.390.30">
    <property type="match status" value="1"/>
</dbReference>
<dbReference type="InterPro" id="IPR004099">
    <property type="entry name" value="Pyr_nucl-diS_OxRdtase_dimer"/>
</dbReference>